<evidence type="ECO:0000256" key="1">
    <source>
        <dbReference type="SAM" id="Phobius"/>
    </source>
</evidence>
<dbReference type="PANTHER" id="PTHR37299">
    <property type="entry name" value="TRANSCRIPTIONAL REGULATOR-RELATED"/>
    <property type="match status" value="1"/>
</dbReference>
<keyword evidence="1" id="KW-0812">Transmembrane</keyword>
<feature type="transmembrane region" description="Helical" evidence="1">
    <location>
        <begin position="15"/>
        <end position="32"/>
    </location>
</feature>
<protein>
    <recommendedName>
        <fullName evidence="2">HTH LytTR-type domain-containing protein</fullName>
    </recommendedName>
</protein>
<comment type="caution">
    <text evidence="3">The sequence shown here is derived from an EMBL/GenBank/DDBJ whole genome shotgun (WGS) entry which is preliminary data.</text>
</comment>
<keyword evidence="4" id="KW-1185">Reference proteome</keyword>
<dbReference type="InterPro" id="IPR007492">
    <property type="entry name" value="LytTR_DNA-bd_dom"/>
</dbReference>
<keyword evidence="1" id="KW-1133">Transmembrane helix</keyword>
<dbReference type="EMBL" id="PYFT01000002">
    <property type="protein sequence ID" value="PSR51891.1"/>
    <property type="molecule type" value="Genomic_DNA"/>
</dbReference>
<sequence>MELSTTNPFNYQDKIFILLVIPLINIVNYYLTYSSIHFNSYLLTTYVIDTLEGYAAWFSARYIILTLDQKFPWELGLIRRLVLQLVTTMLICLGVIVALTELVNFIVSDQPVKRSFYTYNLFIFAIWVLVMNGVYIGLYYFKLYRQAIEKQKQMQWQLPTNGTIPPQLGSAAETPTKQPPTFRVQLGNKELLVPTPEILAIYVVDDINLLYTHEKRKLVLDMSLDKCEQYLDPDQFFRANRQCILRNDTVKAIEKDVNGKLLVTLQEKLDMPSPVIISRTKAASFKKWLRRELI</sequence>
<organism evidence="3 4">
    <name type="scientific">Adhaeribacter arboris</name>
    <dbReference type="NCBI Taxonomy" id="2072846"/>
    <lineage>
        <taxon>Bacteria</taxon>
        <taxon>Pseudomonadati</taxon>
        <taxon>Bacteroidota</taxon>
        <taxon>Cytophagia</taxon>
        <taxon>Cytophagales</taxon>
        <taxon>Hymenobacteraceae</taxon>
        <taxon>Adhaeribacter</taxon>
    </lineage>
</organism>
<keyword evidence="1" id="KW-0472">Membrane</keyword>
<dbReference type="GO" id="GO:0003677">
    <property type="term" value="F:DNA binding"/>
    <property type="evidence" value="ECO:0007669"/>
    <property type="project" value="InterPro"/>
</dbReference>
<dbReference type="AlphaFoldDB" id="A0A2T2Y8N9"/>
<accession>A0A2T2Y8N9</accession>
<dbReference type="OrthoDB" id="1420878at2"/>
<dbReference type="PANTHER" id="PTHR37299:SF1">
    <property type="entry name" value="STAGE 0 SPORULATION PROTEIN A HOMOLOG"/>
    <property type="match status" value="1"/>
</dbReference>
<dbReference type="RefSeq" id="WP_106933713.1">
    <property type="nucleotide sequence ID" value="NZ_PYFT01000002.1"/>
</dbReference>
<dbReference type="PROSITE" id="PS50930">
    <property type="entry name" value="HTH_LYTTR"/>
    <property type="match status" value="1"/>
</dbReference>
<name>A0A2T2Y8N9_9BACT</name>
<evidence type="ECO:0000313" key="4">
    <source>
        <dbReference type="Proteomes" id="UP000240357"/>
    </source>
</evidence>
<dbReference type="Pfam" id="PF04397">
    <property type="entry name" value="LytTR"/>
    <property type="match status" value="1"/>
</dbReference>
<feature type="domain" description="HTH LytTR-type" evidence="2">
    <location>
        <begin position="182"/>
        <end position="291"/>
    </location>
</feature>
<dbReference type="Gene3D" id="2.40.50.1020">
    <property type="entry name" value="LytTr DNA-binding domain"/>
    <property type="match status" value="1"/>
</dbReference>
<dbReference type="GO" id="GO:0000156">
    <property type="term" value="F:phosphorelay response regulator activity"/>
    <property type="evidence" value="ECO:0007669"/>
    <property type="project" value="InterPro"/>
</dbReference>
<feature type="transmembrane region" description="Helical" evidence="1">
    <location>
        <begin position="119"/>
        <end position="141"/>
    </location>
</feature>
<feature type="transmembrane region" description="Helical" evidence="1">
    <location>
        <begin position="81"/>
        <end position="107"/>
    </location>
</feature>
<evidence type="ECO:0000259" key="2">
    <source>
        <dbReference type="PROSITE" id="PS50930"/>
    </source>
</evidence>
<proteinExistence type="predicted"/>
<evidence type="ECO:0000313" key="3">
    <source>
        <dbReference type="EMBL" id="PSR51891.1"/>
    </source>
</evidence>
<dbReference type="Proteomes" id="UP000240357">
    <property type="component" value="Unassembled WGS sequence"/>
</dbReference>
<dbReference type="SMART" id="SM00850">
    <property type="entry name" value="LytTR"/>
    <property type="match status" value="1"/>
</dbReference>
<reference evidence="3 4" key="1">
    <citation type="submission" date="2018-03" db="EMBL/GenBank/DDBJ databases">
        <title>Adhaeribacter sp. HMF7605 Genome sequencing and assembly.</title>
        <authorList>
            <person name="Kang H."/>
            <person name="Kang J."/>
            <person name="Cha I."/>
            <person name="Kim H."/>
            <person name="Joh K."/>
        </authorList>
    </citation>
    <scope>NUCLEOTIDE SEQUENCE [LARGE SCALE GENOMIC DNA]</scope>
    <source>
        <strain evidence="3 4">HMF7605</strain>
    </source>
</reference>
<dbReference type="InterPro" id="IPR046947">
    <property type="entry name" value="LytR-like"/>
</dbReference>
<gene>
    <name evidence="3" type="ORF">AHMF7605_28690</name>
</gene>